<accession>A0A6J5ZVL8</accession>
<evidence type="ECO:0000313" key="13">
    <source>
        <dbReference type="EMBL" id="CAB5028428.1"/>
    </source>
</evidence>
<dbReference type="NCBIfam" id="TIGR00482">
    <property type="entry name" value="nicotinate (nicotinamide) nucleotide adenylyltransferase"/>
    <property type="match status" value="1"/>
</dbReference>
<dbReference type="Gene3D" id="3.40.50.620">
    <property type="entry name" value="HUPs"/>
    <property type="match status" value="1"/>
</dbReference>
<dbReference type="Pfam" id="PF01467">
    <property type="entry name" value="CTP_transf_like"/>
    <property type="match status" value="1"/>
</dbReference>
<dbReference type="InterPro" id="IPR014729">
    <property type="entry name" value="Rossmann-like_a/b/a_fold"/>
</dbReference>
<evidence type="ECO:0000259" key="8">
    <source>
        <dbReference type="Pfam" id="PF01467"/>
    </source>
</evidence>
<sequence length="188" mass="20975">MKVGILGGTFDPIHIGHLIAASAVQEQLGLDSVVFMPAGEPWQKSERDISSGAQRLEMVKLAIAGDSRFQASDIEINRTGPTYAIDSVRQWQTEHPDDQIFWIVGSDALTGIPTWHEWEAFVSEATIVAVNRIGHDDSVPFKYVAVNMPEVRISATELRDRFTNDQDTRYLVPISVSEYISKQGLYRA</sequence>
<keyword evidence="3" id="KW-0808">Transferase</keyword>
<dbReference type="GO" id="GO:0070566">
    <property type="term" value="F:adenylyltransferase activity"/>
    <property type="evidence" value="ECO:0007669"/>
    <property type="project" value="UniProtKB-ARBA"/>
</dbReference>
<dbReference type="EMBL" id="CAESAD010000023">
    <property type="protein sequence ID" value="CAB4345701.1"/>
    <property type="molecule type" value="Genomic_DNA"/>
</dbReference>
<dbReference type="EMBL" id="CAFBPK010000030">
    <property type="protein sequence ID" value="CAB5028428.1"/>
    <property type="molecule type" value="Genomic_DNA"/>
</dbReference>
<dbReference type="PANTHER" id="PTHR39321:SF3">
    <property type="entry name" value="PHOSPHOPANTETHEINE ADENYLYLTRANSFERASE"/>
    <property type="match status" value="1"/>
</dbReference>
<evidence type="ECO:0000256" key="4">
    <source>
        <dbReference type="ARBA" id="ARBA00022695"/>
    </source>
</evidence>
<evidence type="ECO:0000256" key="3">
    <source>
        <dbReference type="ARBA" id="ARBA00022679"/>
    </source>
</evidence>
<dbReference type="InterPro" id="IPR004821">
    <property type="entry name" value="Cyt_trans-like"/>
</dbReference>
<evidence type="ECO:0000313" key="11">
    <source>
        <dbReference type="EMBL" id="CAB4814734.1"/>
    </source>
</evidence>
<dbReference type="GO" id="GO:0009435">
    <property type="term" value="P:NAD+ biosynthetic process"/>
    <property type="evidence" value="ECO:0007669"/>
    <property type="project" value="UniProtKB-UniPathway"/>
</dbReference>
<dbReference type="CDD" id="cd02165">
    <property type="entry name" value="NMNAT"/>
    <property type="match status" value="1"/>
</dbReference>
<evidence type="ECO:0000256" key="1">
    <source>
        <dbReference type="ARBA" id="ARBA00004790"/>
    </source>
</evidence>
<evidence type="ECO:0000256" key="6">
    <source>
        <dbReference type="ARBA" id="ARBA00022840"/>
    </source>
</evidence>
<dbReference type="GO" id="GO:0005524">
    <property type="term" value="F:ATP binding"/>
    <property type="evidence" value="ECO:0007669"/>
    <property type="project" value="UniProtKB-KW"/>
</dbReference>
<proteinExistence type="inferred from homology"/>
<dbReference type="EMBL" id="CAFBIX010000010">
    <property type="protein sequence ID" value="CAB4846752.1"/>
    <property type="molecule type" value="Genomic_DNA"/>
</dbReference>
<dbReference type="SUPFAM" id="SSF52374">
    <property type="entry name" value="Nucleotidylyl transferase"/>
    <property type="match status" value="1"/>
</dbReference>
<dbReference type="EMBL" id="CAESAI010000074">
    <property type="protein sequence ID" value="CAB4345306.1"/>
    <property type="molecule type" value="Genomic_DNA"/>
</dbReference>
<evidence type="ECO:0000313" key="9">
    <source>
        <dbReference type="EMBL" id="CAB4345306.1"/>
    </source>
</evidence>
<evidence type="ECO:0000313" key="10">
    <source>
        <dbReference type="EMBL" id="CAB4345701.1"/>
    </source>
</evidence>
<comment type="pathway">
    <text evidence="1">Cofactor biosynthesis; NAD(+) biosynthesis.</text>
</comment>
<reference evidence="9" key="1">
    <citation type="submission" date="2020-05" db="EMBL/GenBank/DDBJ databases">
        <authorList>
            <person name="Chiriac C."/>
            <person name="Salcher M."/>
            <person name="Ghai R."/>
            <person name="Kavagutti S V."/>
        </authorList>
    </citation>
    <scope>NUCLEOTIDE SEQUENCE</scope>
</reference>
<keyword evidence="2" id="KW-0662">Pyridine nucleotide biosynthesis</keyword>
<evidence type="ECO:0000313" key="12">
    <source>
        <dbReference type="EMBL" id="CAB4846752.1"/>
    </source>
</evidence>
<evidence type="ECO:0000256" key="5">
    <source>
        <dbReference type="ARBA" id="ARBA00022741"/>
    </source>
</evidence>
<keyword evidence="4" id="KW-0548">Nucleotidyltransferase</keyword>
<organism evidence="9">
    <name type="scientific">freshwater metagenome</name>
    <dbReference type="NCBI Taxonomy" id="449393"/>
    <lineage>
        <taxon>unclassified sequences</taxon>
        <taxon>metagenomes</taxon>
        <taxon>ecological metagenomes</taxon>
    </lineage>
</organism>
<keyword evidence="6" id="KW-0067">ATP-binding</keyword>
<protein>
    <submittedName>
        <fullName evidence="9">Unannotated protein</fullName>
    </submittedName>
</protein>
<evidence type="ECO:0000256" key="7">
    <source>
        <dbReference type="ARBA" id="ARBA00023027"/>
    </source>
</evidence>
<dbReference type="InterPro" id="IPR005248">
    <property type="entry name" value="NadD/NMNAT"/>
</dbReference>
<dbReference type="AlphaFoldDB" id="A0A6J5ZVL8"/>
<name>A0A6J5ZVL8_9ZZZZ</name>
<dbReference type="HAMAP" id="MF_00244">
    <property type="entry name" value="NaMN_adenylyltr"/>
    <property type="match status" value="1"/>
</dbReference>
<keyword evidence="7" id="KW-0520">NAD</keyword>
<evidence type="ECO:0000256" key="2">
    <source>
        <dbReference type="ARBA" id="ARBA00022642"/>
    </source>
</evidence>
<dbReference type="NCBIfam" id="NF000840">
    <property type="entry name" value="PRK00071.1-3"/>
    <property type="match status" value="1"/>
</dbReference>
<dbReference type="PANTHER" id="PTHR39321">
    <property type="entry name" value="NICOTINATE-NUCLEOTIDE ADENYLYLTRANSFERASE-RELATED"/>
    <property type="match status" value="1"/>
</dbReference>
<gene>
    <name evidence="11" type="ORF">UFOPK3037_01580</name>
    <name evidence="12" type="ORF">UFOPK3278_00434</name>
    <name evidence="9" type="ORF">UFOPK3406_01484</name>
    <name evidence="10" type="ORF">UFOPK3925_01648</name>
    <name evidence="13" type="ORF">UFOPK4097_01415</name>
</gene>
<dbReference type="NCBIfam" id="TIGR00125">
    <property type="entry name" value="cyt_tran_rel"/>
    <property type="match status" value="1"/>
</dbReference>
<dbReference type="UniPathway" id="UPA00253"/>
<feature type="domain" description="Cytidyltransferase-like" evidence="8">
    <location>
        <begin position="5"/>
        <end position="161"/>
    </location>
</feature>
<keyword evidence="5" id="KW-0547">Nucleotide-binding</keyword>
<dbReference type="EMBL" id="CAFAAO010000031">
    <property type="protein sequence ID" value="CAB4814734.1"/>
    <property type="molecule type" value="Genomic_DNA"/>
</dbReference>